<reference evidence="2" key="1">
    <citation type="journal article" date="2019" name="Int. J. Syst. Evol. Microbiol.">
        <title>The Global Catalogue of Microorganisms (GCM) 10K type strain sequencing project: providing services to taxonomists for standard genome sequencing and annotation.</title>
        <authorList>
            <consortium name="The Broad Institute Genomics Platform"/>
            <consortium name="The Broad Institute Genome Sequencing Center for Infectious Disease"/>
            <person name="Wu L."/>
            <person name="Ma J."/>
        </authorList>
    </citation>
    <scope>NUCLEOTIDE SEQUENCE [LARGE SCALE GENOMIC DNA]</scope>
    <source>
        <strain evidence="2">JCM 17214</strain>
    </source>
</reference>
<sequence length="79" mass="9217">MIFADAQPVLAAPPGIFLFRAKSRVTETAHSPNYKRYRGNSRHKPRKLGVWKRWRLRVKAKHKAKAHKMAPTRARRTTL</sequence>
<keyword evidence="2" id="KW-1185">Reference proteome</keyword>
<gene>
    <name evidence="1" type="ORF">GCM10022406_23800</name>
</gene>
<evidence type="ECO:0000313" key="1">
    <source>
        <dbReference type="EMBL" id="GAA3938843.1"/>
    </source>
</evidence>
<name>A0ABP7N708_9BACT</name>
<dbReference type="Proteomes" id="UP001499909">
    <property type="component" value="Unassembled WGS sequence"/>
</dbReference>
<proteinExistence type="predicted"/>
<evidence type="ECO:0000313" key="2">
    <source>
        <dbReference type="Proteomes" id="UP001499909"/>
    </source>
</evidence>
<comment type="caution">
    <text evidence="1">The sequence shown here is derived from an EMBL/GenBank/DDBJ whole genome shotgun (WGS) entry which is preliminary data.</text>
</comment>
<dbReference type="EMBL" id="BAABDH010000039">
    <property type="protein sequence ID" value="GAA3938843.1"/>
    <property type="molecule type" value="Genomic_DNA"/>
</dbReference>
<evidence type="ECO:0008006" key="3">
    <source>
        <dbReference type="Google" id="ProtNLM"/>
    </source>
</evidence>
<accession>A0ABP7N708</accession>
<organism evidence="1 2">
    <name type="scientific">Hymenobacter algoricola</name>
    <dbReference type="NCBI Taxonomy" id="486267"/>
    <lineage>
        <taxon>Bacteria</taxon>
        <taxon>Pseudomonadati</taxon>
        <taxon>Bacteroidota</taxon>
        <taxon>Cytophagia</taxon>
        <taxon>Cytophagales</taxon>
        <taxon>Hymenobacteraceae</taxon>
        <taxon>Hymenobacter</taxon>
    </lineage>
</organism>
<protein>
    <recommendedName>
        <fullName evidence="3">50S ribosomal protein L34</fullName>
    </recommendedName>
</protein>